<evidence type="ECO:0000259" key="1">
    <source>
        <dbReference type="Pfam" id="PF01890"/>
    </source>
</evidence>
<dbReference type="InterPro" id="IPR021745">
    <property type="entry name" value="CbiG_mid"/>
</dbReference>
<dbReference type="InterPro" id="IPR002750">
    <property type="entry name" value="CobE/GbiG_C"/>
</dbReference>
<evidence type="ECO:0000313" key="5">
    <source>
        <dbReference type="Proteomes" id="UP000009374"/>
    </source>
</evidence>
<name>C6HVT5_9BACT</name>
<reference evidence="4 5" key="1">
    <citation type="journal article" date="2009" name="Appl. Environ. Microbiol.">
        <title>Community genomic and proteomic analyses of chemoautotrophic iron-oxidizing "Leptospirillum rubarum" (Group II) and "Leptospirillum ferrodiazotrophum" (Group III) bacteria in acid mine drainage biofilms.</title>
        <authorList>
            <person name="Goltsman D.S."/>
            <person name="Denef V.J."/>
            <person name="Singer S.W."/>
            <person name="VerBerkmoes N.C."/>
            <person name="Lefsrud M."/>
            <person name="Mueller R.S."/>
            <person name="Dick G.J."/>
            <person name="Sun C.L."/>
            <person name="Wheeler K.E."/>
            <person name="Zemla A."/>
            <person name="Baker B.J."/>
            <person name="Hauser L."/>
            <person name="Land M."/>
            <person name="Shah M.B."/>
            <person name="Thelen M.P."/>
            <person name="Hettich R.L."/>
            <person name="Banfield J.F."/>
        </authorList>
    </citation>
    <scope>NUCLEOTIDE SEQUENCE [LARGE SCALE GENOMIC DNA]</scope>
</reference>
<gene>
    <name evidence="4" type="ORF">UBAL3_79520030</name>
</gene>
<protein>
    <submittedName>
        <fullName evidence="4">Cobalamin biosynthesis CbiG protein</fullName>
    </submittedName>
</protein>
<dbReference type="InterPro" id="IPR052553">
    <property type="entry name" value="CbiG_hydrolase"/>
</dbReference>
<feature type="domain" description="Cobalamin biosynthesis central region" evidence="3">
    <location>
        <begin position="153"/>
        <end position="243"/>
    </location>
</feature>
<keyword evidence="5" id="KW-1185">Reference proteome</keyword>
<organism evidence="4 5">
    <name type="scientific">Leptospirillum ferrodiazotrophum</name>
    <dbReference type="NCBI Taxonomy" id="412449"/>
    <lineage>
        <taxon>Bacteria</taxon>
        <taxon>Pseudomonadati</taxon>
        <taxon>Nitrospirota</taxon>
        <taxon>Nitrospiria</taxon>
        <taxon>Nitrospirales</taxon>
        <taxon>Nitrospiraceae</taxon>
        <taxon>Leptospirillum</taxon>
    </lineage>
</organism>
<dbReference type="PANTHER" id="PTHR37477:SF1">
    <property type="entry name" value="COBALT-PRECORRIN-5A HYDROLASE"/>
    <property type="match status" value="1"/>
</dbReference>
<dbReference type="PANTHER" id="PTHR37477">
    <property type="entry name" value="COBALT-PRECORRIN-5A HYDROLASE"/>
    <property type="match status" value="1"/>
</dbReference>
<dbReference type="GO" id="GO:0009236">
    <property type="term" value="P:cobalamin biosynthetic process"/>
    <property type="evidence" value="ECO:0007669"/>
    <property type="project" value="InterPro"/>
</dbReference>
<accession>C6HVT5</accession>
<proteinExistence type="predicted"/>
<dbReference type="Pfam" id="PF11761">
    <property type="entry name" value="CbiG_mid"/>
    <property type="match status" value="1"/>
</dbReference>
<dbReference type="Pfam" id="PF01890">
    <property type="entry name" value="CbiG_C"/>
    <property type="match status" value="1"/>
</dbReference>
<dbReference type="AlphaFoldDB" id="C6HVT5"/>
<sequence>MTTVSQETRPQGMRLAVATITRPGLLVAVRIAREHQADLYVSEKYFSHIPDDLKERAKVFDGVIKNLLPDLFASYDGIILIMALGIVVRSIARLAEDKTRDPAVLVGDVQGRFMISVLSGHSGGANKLTEEIARTTGALPVITTGTDVSQTVAPDMIAKEIGAVLTPHDNLKRVSSAIVDGDPVLFLNLDKVPIPSLEGAKKPNILVTDILPAPLPSVRAGVYISISYTLPSLGGGPTVQLIPRCLGIGIGCNRGTSYQEIEDLLSEVMDREDWHPEAIRAFGSIDLKKDEEGILQLAARRGLPLYFFSRSQLEEVHVPNPSGIVKKYVGTPAVAEPSALLALRMASPPWPGTPQLVVEKVKSKNATLAIARWTPEAS</sequence>
<dbReference type="Gene3D" id="3.30.420.180">
    <property type="entry name" value="CobE/GbiG C-terminal domain"/>
    <property type="match status" value="1"/>
</dbReference>
<dbReference type="Pfam" id="PF11760">
    <property type="entry name" value="CbiG_N"/>
    <property type="match status" value="1"/>
</dbReference>
<dbReference type="InterPro" id="IPR036518">
    <property type="entry name" value="CobE/GbiG_C_sf"/>
</dbReference>
<dbReference type="EMBL" id="GG693865">
    <property type="protein sequence ID" value="EES53309.1"/>
    <property type="molecule type" value="Genomic_DNA"/>
</dbReference>
<dbReference type="SUPFAM" id="SSF159672">
    <property type="entry name" value="CbiG N-terminal domain-like"/>
    <property type="match status" value="1"/>
</dbReference>
<feature type="domain" description="Cobalamin synthesis G N-terminal" evidence="2">
    <location>
        <begin position="68"/>
        <end position="147"/>
    </location>
</feature>
<dbReference type="SUPFAM" id="SSF159664">
    <property type="entry name" value="CobE/GbiG C-terminal domain-like"/>
    <property type="match status" value="1"/>
</dbReference>
<evidence type="ECO:0000259" key="3">
    <source>
        <dbReference type="Pfam" id="PF11761"/>
    </source>
</evidence>
<feature type="domain" description="CobE/GbiG C-terminal" evidence="1">
    <location>
        <begin position="248"/>
        <end position="371"/>
    </location>
</feature>
<evidence type="ECO:0000313" key="4">
    <source>
        <dbReference type="EMBL" id="EES53309.1"/>
    </source>
</evidence>
<evidence type="ECO:0000259" key="2">
    <source>
        <dbReference type="Pfam" id="PF11760"/>
    </source>
</evidence>
<dbReference type="InterPro" id="IPR021744">
    <property type="entry name" value="CbiG_N"/>
</dbReference>
<dbReference type="InterPro" id="IPR038029">
    <property type="entry name" value="GbiG_N_sf"/>
</dbReference>
<dbReference type="Proteomes" id="UP000009374">
    <property type="component" value="Unassembled WGS sequence"/>
</dbReference>
<dbReference type="Gene3D" id="3.40.50.11220">
    <property type="match status" value="1"/>
</dbReference>